<dbReference type="PANTHER" id="PTHR43094:SF1">
    <property type="entry name" value="AMINOTRANSFERASE CLASS-III"/>
    <property type="match status" value="1"/>
</dbReference>
<evidence type="ECO:0000256" key="2">
    <source>
        <dbReference type="ARBA" id="ARBA00022898"/>
    </source>
</evidence>
<dbReference type="OrthoDB" id="6534at2157"/>
<dbReference type="InterPro" id="IPR015421">
    <property type="entry name" value="PyrdxlP-dep_Trfase_major"/>
</dbReference>
<dbReference type="EMBL" id="QKKZ01000002">
    <property type="protein sequence ID" value="KAB7514837.1"/>
    <property type="molecule type" value="Genomic_DNA"/>
</dbReference>
<accession>A0A5N5U8I8</accession>
<dbReference type="SUPFAM" id="SSF53383">
    <property type="entry name" value="PLP-dependent transferases"/>
    <property type="match status" value="1"/>
</dbReference>
<dbReference type="GO" id="GO:0008483">
    <property type="term" value="F:transaminase activity"/>
    <property type="evidence" value="ECO:0007669"/>
    <property type="project" value="UniProtKB-KW"/>
</dbReference>
<dbReference type="InterPro" id="IPR015422">
    <property type="entry name" value="PyrdxlP-dep_Trfase_small"/>
</dbReference>
<evidence type="ECO:0000313" key="8">
    <source>
        <dbReference type="Proteomes" id="UP000326865"/>
    </source>
</evidence>
<keyword evidence="5" id="KW-0032">Aminotransferase</keyword>
<dbReference type="CDD" id="cd00610">
    <property type="entry name" value="OAT_like"/>
    <property type="match status" value="1"/>
</dbReference>
<protein>
    <submittedName>
        <fullName evidence="5">Aminotransferase class III-fold pyridoxal phosphate-dependent enzyme</fullName>
    </submittedName>
</protein>
<dbReference type="InterPro" id="IPR005814">
    <property type="entry name" value="Aminotrans_3"/>
</dbReference>
<dbReference type="Gene3D" id="3.40.640.10">
    <property type="entry name" value="Type I PLP-dependent aspartate aminotransferase-like (Major domain)"/>
    <property type="match status" value="1"/>
</dbReference>
<proteinExistence type="inferred from homology"/>
<dbReference type="PROSITE" id="PS00600">
    <property type="entry name" value="AA_TRANSFER_CLASS_3"/>
    <property type="match status" value="1"/>
</dbReference>
<keyword evidence="8" id="KW-1185">Reference proteome</keyword>
<dbReference type="InterPro" id="IPR049704">
    <property type="entry name" value="Aminotrans_3_PPA_site"/>
</dbReference>
<evidence type="ECO:0000313" key="5">
    <source>
        <dbReference type="EMBL" id="KAB7514837.1"/>
    </source>
</evidence>
<dbReference type="Proteomes" id="UP000326302">
    <property type="component" value="Unassembled WGS sequence"/>
</dbReference>
<comment type="similarity">
    <text evidence="1 3">Belongs to the class-III pyridoxal-phosphate-dependent aminotransferase family.</text>
</comment>
<dbReference type="AlphaFoldDB" id="A0A5N5U8I8"/>
<evidence type="ECO:0000313" key="7">
    <source>
        <dbReference type="Proteomes" id="UP000326302"/>
    </source>
</evidence>
<dbReference type="RefSeq" id="WP_152119049.1">
    <property type="nucleotide sequence ID" value="NZ_QJOW01000001.1"/>
</dbReference>
<name>A0A5N5U8I8_9EURY</name>
<evidence type="ECO:0000256" key="4">
    <source>
        <dbReference type="SAM" id="MobiDB-lite"/>
    </source>
</evidence>
<dbReference type="Gene3D" id="3.90.1150.10">
    <property type="entry name" value="Aspartate Aminotransferase, domain 1"/>
    <property type="match status" value="1"/>
</dbReference>
<sequence>MSQPNRTPVSPGPKDRTIPHWHSPDAETLDVTGGDGAYIETADGEEYLDFISQLYCVNAGHGNERINAAIRDQLDRIAYVSSSKHNDARSELAGRLASVAPVDDASVFFSVSGSEANEAAMQLARSYQDAPKVLTRWRSYHGGTYGAASLTGDPSTRATVERYAATSGTARFMPPLADCFDADSPEALAEQAADHLEWVIRNEGPDSIAALLTEPIGGTSGAYPAPPGYFERVRELCDEYDILLVADEVITGFGRCGDWFGIGTEGVRPDMITFAKGITSAYVPLAGVVATGALGDHFREEGIAVGQTFAGHPLGCAAGLAAMDEYENGLLDNVRELAPVLEDQLRGLESKYDVVADVHGRGFHWGVEFRDPDTGKPFVDPLVEEGDNPVTETREYAREHGVLFGGGRPDIQNIISPPLCIDESDIDRAVSVLGDAIVATFE</sequence>
<evidence type="ECO:0000313" key="6">
    <source>
        <dbReference type="EMBL" id="KAB7518149.1"/>
    </source>
</evidence>
<dbReference type="Proteomes" id="UP000326865">
    <property type="component" value="Unassembled WGS sequence"/>
</dbReference>
<comment type="caution">
    <text evidence="5">The sequence shown here is derived from an EMBL/GenBank/DDBJ whole genome shotgun (WGS) entry which is preliminary data.</text>
</comment>
<dbReference type="GO" id="GO:0005829">
    <property type="term" value="C:cytosol"/>
    <property type="evidence" value="ECO:0007669"/>
    <property type="project" value="TreeGrafter"/>
</dbReference>
<accession>A0A5N5UHD2</accession>
<dbReference type="EMBL" id="QJOW01000001">
    <property type="protein sequence ID" value="KAB7518149.1"/>
    <property type="molecule type" value="Genomic_DNA"/>
</dbReference>
<organism evidence="5 8">
    <name type="scientific">Halosegnis rubeus</name>
    <dbReference type="NCBI Taxonomy" id="2212850"/>
    <lineage>
        <taxon>Archaea</taxon>
        <taxon>Methanobacteriati</taxon>
        <taxon>Methanobacteriota</taxon>
        <taxon>Stenosarchaea group</taxon>
        <taxon>Halobacteria</taxon>
        <taxon>Halobacteriales</taxon>
        <taxon>Natronomonadaceae</taxon>
        <taxon>Halosegnis</taxon>
    </lineage>
</organism>
<gene>
    <name evidence="5" type="ORF">DM867_06940</name>
    <name evidence="6" type="ORF">DMP03_01960</name>
</gene>
<dbReference type="Pfam" id="PF00202">
    <property type="entry name" value="Aminotran_3"/>
    <property type="match status" value="1"/>
</dbReference>
<feature type="region of interest" description="Disordered" evidence="4">
    <location>
        <begin position="1"/>
        <end position="27"/>
    </location>
</feature>
<dbReference type="GO" id="GO:0030170">
    <property type="term" value="F:pyridoxal phosphate binding"/>
    <property type="evidence" value="ECO:0007669"/>
    <property type="project" value="InterPro"/>
</dbReference>
<evidence type="ECO:0000256" key="3">
    <source>
        <dbReference type="RuleBase" id="RU003560"/>
    </source>
</evidence>
<keyword evidence="5" id="KW-0808">Transferase</keyword>
<keyword evidence="2 3" id="KW-0663">Pyridoxal phosphate</keyword>
<dbReference type="InterPro" id="IPR015424">
    <property type="entry name" value="PyrdxlP-dep_Trfase"/>
</dbReference>
<feature type="compositionally biased region" description="Basic and acidic residues" evidence="4">
    <location>
        <begin position="13"/>
        <end position="25"/>
    </location>
</feature>
<evidence type="ECO:0000256" key="1">
    <source>
        <dbReference type="ARBA" id="ARBA00008954"/>
    </source>
</evidence>
<reference evidence="7 8" key="1">
    <citation type="submission" date="2019-10" db="EMBL/GenBank/DDBJ databases">
        <title>Unraveling microbial dark matter from salterns through culturing: the case of the genus Halosegnis.</title>
        <authorList>
            <person name="Duran-Viseras A."/>
            <person name="Andrei A.-S."/>
            <person name="Vera-Gargallo B."/>
            <person name="Ghai R."/>
            <person name="Sanchez-Porro C."/>
            <person name="Ventosa A."/>
        </authorList>
    </citation>
    <scope>NUCLEOTIDE SEQUENCE [LARGE SCALE GENOMIC DNA]</scope>
    <source>
        <strain evidence="6 7">F17-44</strain>
        <strain evidence="5 8">F18-79</strain>
    </source>
</reference>
<dbReference type="PANTHER" id="PTHR43094">
    <property type="entry name" value="AMINOTRANSFERASE"/>
    <property type="match status" value="1"/>
</dbReference>